<organism evidence="2 3">
    <name type="scientific">Actibacterium mucosum KCTC 23349</name>
    <dbReference type="NCBI Taxonomy" id="1454373"/>
    <lineage>
        <taxon>Bacteria</taxon>
        <taxon>Pseudomonadati</taxon>
        <taxon>Pseudomonadota</taxon>
        <taxon>Alphaproteobacteria</taxon>
        <taxon>Rhodobacterales</taxon>
        <taxon>Roseobacteraceae</taxon>
        <taxon>Actibacterium</taxon>
    </lineage>
</organism>
<keyword evidence="1" id="KW-0812">Transmembrane</keyword>
<accession>A0A037ZP63</accession>
<evidence type="ECO:0000313" key="2">
    <source>
        <dbReference type="EMBL" id="KAJ56616.1"/>
    </source>
</evidence>
<sequence>MEDLFRMMNDPGFLRIMQSLSVVCLFLGAGCVLVALAFYSRARDQQSGETDPWIMLFATLRDMMLVTLIYVAAGMVWRFGEFAAFNNGVVQSPLQYAPLVSPVAFLALDVITFTIAILRVIAIGRWINARMRNAAQESS</sequence>
<dbReference type="PROSITE" id="PS51257">
    <property type="entry name" value="PROKAR_LIPOPROTEIN"/>
    <property type="match status" value="1"/>
</dbReference>
<dbReference type="EMBL" id="JFKE01000002">
    <property type="protein sequence ID" value="KAJ56616.1"/>
    <property type="molecule type" value="Genomic_DNA"/>
</dbReference>
<reference evidence="2 3" key="1">
    <citation type="submission" date="2014-03" db="EMBL/GenBank/DDBJ databases">
        <title>Draft Genome Sequence of Actibacterium mucosum KCTC 23349, a Marine Alphaproteobacterium with Complex Ionic Requirements Isolated from Mediterranean Seawater at Malvarrosa Beach, Valencia, Spain.</title>
        <authorList>
            <person name="Arahal D.R."/>
            <person name="Shao Z."/>
            <person name="Lai Q."/>
            <person name="Pujalte M.J."/>
        </authorList>
    </citation>
    <scope>NUCLEOTIDE SEQUENCE [LARGE SCALE GENOMIC DNA]</scope>
    <source>
        <strain evidence="2 3">KCTC 23349</strain>
    </source>
</reference>
<proteinExistence type="predicted"/>
<keyword evidence="1" id="KW-1133">Transmembrane helix</keyword>
<dbReference type="Proteomes" id="UP000026249">
    <property type="component" value="Unassembled WGS sequence"/>
</dbReference>
<feature type="transmembrane region" description="Helical" evidence="1">
    <location>
        <begin position="60"/>
        <end position="79"/>
    </location>
</feature>
<name>A0A037ZP63_9RHOB</name>
<feature type="transmembrane region" description="Helical" evidence="1">
    <location>
        <begin position="20"/>
        <end position="39"/>
    </location>
</feature>
<evidence type="ECO:0000313" key="3">
    <source>
        <dbReference type="Proteomes" id="UP000026249"/>
    </source>
</evidence>
<keyword evidence="1" id="KW-0472">Membrane</keyword>
<dbReference type="RefSeq" id="WP_035256820.1">
    <property type="nucleotide sequence ID" value="NZ_JFKE01000002.1"/>
</dbReference>
<dbReference type="AlphaFoldDB" id="A0A037ZP63"/>
<gene>
    <name evidence="2" type="ORF">ACMU_06640</name>
</gene>
<evidence type="ECO:0000256" key="1">
    <source>
        <dbReference type="SAM" id="Phobius"/>
    </source>
</evidence>
<feature type="transmembrane region" description="Helical" evidence="1">
    <location>
        <begin position="99"/>
        <end position="122"/>
    </location>
</feature>
<comment type="caution">
    <text evidence="2">The sequence shown here is derived from an EMBL/GenBank/DDBJ whole genome shotgun (WGS) entry which is preliminary data.</text>
</comment>
<dbReference type="OrthoDB" id="7868759at2"/>
<keyword evidence="3" id="KW-1185">Reference proteome</keyword>
<protein>
    <submittedName>
        <fullName evidence="2">Uncharacterized protein</fullName>
    </submittedName>
</protein>
<dbReference type="STRING" id="1454373.ACMU_06640"/>